<comment type="caution">
    <text evidence="2">The sequence shown here is derived from an EMBL/GenBank/DDBJ whole genome shotgun (WGS) entry which is preliminary data.</text>
</comment>
<proteinExistence type="predicted"/>
<dbReference type="PANTHER" id="PTHR10676:SF396">
    <property type="entry name" value="DYNEIN AXONEMAL HEAVY CHAIN 1"/>
    <property type="match status" value="1"/>
</dbReference>
<dbReference type="GO" id="GO:0045505">
    <property type="term" value="F:dynein intermediate chain binding"/>
    <property type="evidence" value="ECO:0007669"/>
    <property type="project" value="InterPro"/>
</dbReference>
<dbReference type="SUPFAM" id="SSF52540">
    <property type="entry name" value="P-loop containing nucleoside triphosphate hydrolases"/>
    <property type="match status" value="1"/>
</dbReference>
<dbReference type="GO" id="GO:0016887">
    <property type="term" value="F:ATP hydrolysis activity"/>
    <property type="evidence" value="ECO:0007669"/>
    <property type="project" value="InterPro"/>
</dbReference>
<dbReference type="InterPro" id="IPR011704">
    <property type="entry name" value="ATPase_dyneun-rel_AAA"/>
</dbReference>
<dbReference type="PANTHER" id="PTHR10676">
    <property type="entry name" value="DYNEIN HEAVY CHAIN FAMILY PROTEIN"/>
    <property type="match status" value="1"/>
</dbReference>
<dbReference type="OrthoDB" id="64868at2759"/>
<feature type="domain" description="ATPase dynein-related AAA" evidence="1">
    <location>
        <begin position="13"/>
        <end position="154"/>
    </location>
</feature>
<dbReference type="GO" id="GO:0005524">
    <property type="term" value="F:ATP binding"/>
    <property type="evidence" value="ECO:0007669"/>
    <property type="project" value="InterPro"/>
</dbReference>
<dbReference type="Pfam" id="PF07728">
    <property type="entry name" value="AAA_5"/>
    <property type="match status" value="1"/>
</dbReference>
<reference evidence="2 3" key="1">
    <citation type="journal article" date="2017" name="Mol. Biol. Evol.">
        <title>The 4-celled Tetrabaena socialis nuclear genome reveals the essential components for genetic control of cell number at the origin of multicellularity in the volvocine lineage.</title>
        <authorList>
            <person name="Featherston J."/>
            <person name="Arakaki Y."/>
            <person name="Hanschen E.R."/>
            <person name="Ferris P.J."/>
            <person name="Michod R.E."/>
            <person name="Olson B.J.S.C."/>
            <person name="Nozaki H."/>
            <person name="Durand P.M."/>
        </authorList>
    </citation>
    <scope>NUCLEOTIDE SEQUENCE [LARGE SCALE GENOMIC DNA]</scope>
    <source>
        <strain evidence="2 3">NIES-571</strain>
    </source>
</reference>
<dbReference type="InterPro" id="IPR026983">
    <property type="entry name" value="DHC"/>
</dbReference>
<dbReference type="GO" id="GO:0060294">
    <property type="term" value="P:cilium movement involved in cell motility"/>
    <property type="evidence" value="ECO:0007669"/>
    <property type="project" value="TreeGrafter"/>
</dbReference>
<name>A0A2J7ZH00_9CHLO</name>
<gene>
    <name evidence="2" type="ORF">TSOC_014707</name>
</gene>
<organism evidence="2 3">
    <name type="scientific">Tetrabaena socialis</name>
    <dbReference type="NCBI Taxonomy" id="47790"/>
    <lineage>
        <taxon>Eukaryota</taxon>
        <taxon>Viridiplantae</taxon>
        <taxon>Chlorophyta</taxon>
        <taxon>core chlorophytes</taxon>
        <taxon>Chlorophyceae</taxon>
        <taxon>CS clade</taxon>
        <taxon>Chlamydomonadales</taxon>
        <taxon>Tetrabaenaceae</taxon>
        <taxon>Tetrabaena</taxon>
    </lineage>
</organism>
<dbReference type="AlphaFoldDB" id="A0A2J7ZH00"/>
<feature type="non-terminal residue" evidence="2">
    <location>
        <position position="1"/>
    </location>
</feature>
<dbReference type="Gene3D" id="3.40.50.300">
    <property type="entry name" value="P-loop containing nucleotide triphosphate hydrolases"/>
    <property type="match status" value="1"/>
</dbReference>
<dbReference type="Proteomes" id="UP000236333">
    <property type="component" value="Unassembled WGS sequence"/>
</dbReference>
<dbReference type="EMBL" id="PGGS01002726">
    <property type="protein sequence ID" value="PNG99509.1"/>
    <property type="molecule type" value="Genomic_DNA"/>
</dbReference>
<dbReference type="InterPro" id="IPR027417">
    <property type="entry name" value="P-loop_NTPase"/>
</dbReference>
<keyword evidence="3" id="KW-1185">Reference proteome</keyword>
<accession>A0A2J7ZH00</accession>
<evidence type="ECO:0000313" key="3">
    <source>
        <dbReference type="Proteomes" id="UP000236333"/>
    </source>
</evidence>
<evidence type="ECO:0000259" key="1">
    <source>
        <dbReference type="Pfam" id="PF07728"/>
    </source>
</evidence>
<sequence>LQLHDMLVIRTGILMLGPPGCGKTMVRQVLQAALTRLDGETGGKPVASADVFPKAVHPSHLYGSYNTTHQHWSDGVLTAGLRAACSRHAAGGRSWLVLDGPVDSVWVEALNPVLDDNRTLCLSSGEMMPLRQGVSIILETDSITHASPATVSRCGVVYMTPPPDLWSSVLDCWLAGLSPPLTDYASKLRATLGSVFPDLLRAYADAVEAEGPAPRHQPATIMTCVVRLMDALISQFCYHRAADTGDRSMQARLEAAMLFSTAWAFEPSLPQKSRPFFNILLRQ</sequence>
<evidence type="ECO:0000313" key="2">
    <source>
        <dbReference type="EMBL" id="PNG99509.1"/>
    </source>
</evidence>
<dbReference type="GO" id="GO:0008569">
    <property type="term" value="F:minus-end-directed microtubule motor activity"/>
    <property type="evidence" value="ECO:0007669"/>
    <property type="project" value="TreeGrafter"/>
</dbReference>
<feature type="non-terminal residue" evidence="2">
    <location>
        <position position="283"/>
    </location>
</feature>
<protein>
    <submittedName>
        <fullName evidence="2">Dynein heavy chain 7, axonemal</fullName>
    </submittedName>
</protein>
<dbReference type="GO" id="GO:0030286">
    <property type="term" value="C:dynein complex"/>
    <property type="evidence" value="ECO:0007669"/>
    <property type="project" value="InterPro"/>
</dbReference>
<dbReference type="GO" id="GO:0051959">
    <property type="term" value="F:dynein light intermediate chain binding"/>
    <property type="evidence" value="ECO:0007669"/>
    <property type="project" value="InterPro"/>
</dbReference>
<dbReference type="GO" id="GO:0097729">
    <property type="term" value="C:9+2 motile cilium"/>
    <property type="evidence" value="ECO:0007669"/>
    <property type="project" value="TreeGrafter"/>
</dbReference>